<evidence type="ECO:0000256" key="2">
    <source>
        <dbReference type="ARBA" id="ARBA00004752"/>
    </source>
</evidence>
<evidence type="ECO:0000256" key="7">
    <source>
        <dbReference type="ARBA" id="ARBA00022984"/>
    </source>
</evidence>
<keyword evidence="6 12" id="KW-0133">Cell shape</keyword>
<comment type="catalytic activity">
    <reaction evidence="11 12">
        <text>phosphoenolpyruvate + UDP-N-acetyl-alpha-D-glucosamine = UDP-N-acetyl-3-O-(1-carboxyvinyl)-alpha-D-glucosamine + phosphate</text>
        <dbReference type="Rhea" id="RHEA:18681"/>
        <dbReference type="ChEBI" id="CHEBI:43474"/>
        <dbReference type="ChEBI" id="CHEBI:57705"/>
        <dbReference type="ChEBI" id="CHEBI:58702"/>
        <dbReference type="ChEBI" id="CHEBI:68483"/>
        <dbReference type="EC" id="2.5.1.7"/>
    </reaction>
</comment>
<feature type="binding site" evidence="12">
    <location>
        <position position="104"/>
    </location>
    <ligand>
        <name>UDP-N-acetyl-alpha-D-glucosamine</name>
        <dbReference type="ChEBI" id="CHEBI:57705"/>
    </ligand>
</feature>
<feature type="domain" description="Enolpyruvate transferase" evidence="13">
    <location>
        <begin position="18"/>
        <end position="435"/>
    </location>
</feature>
<evidence type="ECO:0000256" key="5">
    <source>
        <dbReference type="ARBA" id="ARBA00022679"/>
    </source>
</evidence>
<dbReference type="AlphaFoldDB" id="A0A0G0UJ35"/>
<accession>A0A0G0UJ35</accession>
<evidence type="ECO:0000313" key="15">
    <source>
        <dbReference type="Proteomes" id="UP000033918"/>
    </source>
</evidence>
<dbReference type="HAMAP" id="MF_00111">
    <property type="entry name" value="MurA"/>
    <property type="match status" value="1"/>
</dbReference>
<dbReference type="InterPro" id="IPR036968">
    <property type="entry name" value="Enolpyruvate_Tfrase_sf"/>
</dbReference>
<dbReference type="PATRIC" id="fig|1619006.3.peg.319"/>
<dbReference type="EC" id="2.5.1.7" evidence="12"/>
<sequence length="446" mass="48587">MSVFGCWFIIYGMKFIVNGGGKLNGEITIKGSKNAATKMIVASLLTDEECVFENFPRIGDAEITSELCQAIGAEIALNGSTLSIKTPKIKNYRVVPLDLSKNNRIPILTLGPLLSRMGKAEIPFLGGDQIGYRPVDIHLEALKLMGAKIETADGFFVASATDGLKGAKINLRYPSVGATENVILAAVLAKGRTIVKNAAIEPEITDLIKMLQDMGAIIGLGADRTIYINGVKKLRGTKYRVLPDRNEAVSFACLAVAAKGNKIKVKGAVHDHLITFLNELRRVGGDYRIESDGIVFWRPDSLSAIEIETDTHPGFMTDWQQPFTILLTQANGVSIIHETVYENRFDYIKDLNFMGANIKVFSKCLGELPCRFNGEGYPHSAVISGPAPLYGKRVKVPDLRAGIAHLIAALIAQGESVLEGVEQIDRGYEKIDERLQSLGADIKRIA</sequence>
<evidence type="ECO:0000256" key="9">
    <source>
        <dbReference type="ARBA" id="ARBA00023316"/>
    </source>
</evidence>
<dbReference type="NCBIfam" id="TIGR01072">
    <property type="entry name" value="murA"/>
    <property type="match status" value="1"/>
</dbReference>
<dbReference type="EMBL" id="LCAK01000003">
    <property type="protein sequence ID" value="KKR88789.1"/>
    <property type="molecule type" value="Genomic_DNA"/>
</dbReference>
<organism evidence="14 15">
    <name type="scientific">Candidatus Wolfebacteria bacterium GW2011_GWB1_41_12</name>
    <dbReference type="NCBI Taxonomy" id="1619006"/>
    <lineage>
        <taxon>Bacteria</taxon>
        <taxon>Candidatus Wolfeibacteriota</taxon>
    </lineage>
</organism>
<feature type="active site" description="Proton donor" evidence="12">
    <location>
        <position position="128"/>
    </location>
</feature>
<feature type="binding site" evidence="12">
    <location>
        <begin position="33"/>
        <end position="34"/>
    </location>
    <ligand>
        <name>phosphoenolpyruvate</name>
        <dbReference type="ChEBI" id="CHEBI:58702"/>
    </ligand>
</feature>
<evidence type="ECO:0000313" key="14">
    <source>
        <dbReference type="EMBL" id="KKR88789.1"/>
    </source>
</evidence>
<comment type="subcellular location">
    <subcellularLocation>
        <location evidence="1 12">Cytoplasm</location>
    </subcellularLocation>
</comment>
<evidence type="ECO:0000256" key="1">
    <source>
        <dbReference type="ARBA" id="ARBA00004496"/>
    </source>
</evidence>
<proteinExistence type="inferred from homology"/>
<comment type="caution">
    <text evidence="14">The sequence shown here is derived from an EMBL/GenBank/DDBJ whole genome shotgun (WGS) entry which is preliminary data.</text>
</comment>
<evidence type="ECO:0000256" key="4">
    <source>
        <dbReference type="ARBA" id="ARBA00022618"/>
    </source>
</evidence>
<evidence type="ECO:0000256" key="11">
    <source>
        <dbReference type="ARBA" id="ARBA00047527"/>
    </source>
</evidence>
<gene>
    <name evidence="12" type="primary">murA</name>
    <name evidence="14" type="ORF">UU38_C0003G0040</name>
</gene>
<dbReference type="SUPFAM" id="SSF55205">
    <property type="entry name" value="EPT/RTPC-like"/>
    <property type="match status" value="1"/>
</dbReference>
<evidence type="ECO:0000256" key="8">
    <source>
        <dbReference type="ARBA" id="ARBA00023306"/>
    </source>
</evidence>
<evidence type="ECO:0000256" key="3">
    <source>
        <dbReference type="ARBA" id="ARBA00022490"/>
    </source>
</evidence>
<dbReference type="Gene3D" id="3.65.10.10">
    <property type="entry name" value="Enolpyruvate transferase domain"/>
    <property type="match status" value="2"/>
</dbReference>
<dbReference type="Pfam" id="PF00275">
    <property type="entry name" value="EPSP_synthase"/>
    <property type="match status" value="1"/>
</dbReference>
<keyword evidence="5 12" id="KW-0808">Transferase</keyword>
<dbReference type="GO" id="GO:0051301">
    <property type="term" value="P:cell division"/>
    <property type="evidence" value="ECO:0007669"/>
    <property type="project" value="UniProtKB-KW"/>
</dbReference>
<dbReference type="Proteomes" id="UP000033918">
    <property type="component" value="Unassembled WGS sequence"/>
</dbReference>
<keyword evidence="9 12" id="KW-0961">Cell wall biogenesis/degradation</keyword>
<evidence type="ECO:0000256" key="6">
    <source>
        <dbReference type="ARBA" id="ARBA00022960"/>
    </source>
</evidence>
<dbReference type="GO" id="GO:0005737">
    <property type="term" value="C:cytoplasm"/>
    <property type="evidence" value="ECO:0007669"/>
    <property type="project" value="UniProtKB-SubCell"/>
</dbReference>
<keyword evidence="7 12" id="KW-0573">Peptidoglycan synthesis</keyword>
<comment type="function">
    <text evidence="12">Cell wall formation. Adds enolpyruvyl to UDP-N-acetylglucosamine.</text>
</comment>
<feature type="binding site" evidence="12">
    <location>
        <position position="318"/>
    </location>
    <ligand>
        <name>UDP-N-acetyl-alpha-D-glucosamine</name>
        <dbReference type="ChEBI" id="CHEBI:57705"/>
    </ligand>
</feature>
<reference evidence="14 15" key="1">
    <citation type="journal article" date="2015" name="Nature">
        <title>rRNA introns, odd ribosomes, and small enigmatic genomes across a large radiation of phyla.</title>
        <authorList>
            <person name="Brown C.T."/>
            <person name="Hug L.A."/>
            <person name="Thomas B.C."/>
            <person name="Sharon I."/>
            <person name="Castelle C.J."/>
            <person name="Singh A."/>
            <person name="Wilkins M.J."/>
            <person name="Williams K.H."/>
            <person name="Banfield J.F."/>
        </authorList>
    </citation>
    <scope>NUCLEOTIDE SEQUENCE [LARGE SCALE GENOMIC DNA]</scope>
</reference>
<dbReference type="GO" id="GO:0071555">
    <property type="term" value="P:cell wall organization"/>
    <property type="evidence" value="ECO:0007669"/>
    <property type="project" value="UniProtKB-KW"/>
</dbReference>
<comment type="similarity">
    <text evidence="10 12">Belongs to the EPSP synthase family. MurA subfamily.</text>
</comment>
<dbReference type="PANTHER" id="PTHR43783">
    <property type="entry name" value="UDP-N-ACETYLGLUCOSAMINE 1-CARBOXYVINYLTRANSFERASE"/>
    <property type="match status" value="1"/>
</dbReference>
<dbReference type="InterPro" id="IPR001986">
    <property type="entry name" value="Enolpyruvate_Tfrase_dom"/>
</dbReference>
<feature type="binding site" evidence="12">
    <location>
        <position position="340"/>
    </location>
    <ligand>
        <name>UDP-N-acetyl-alpha-D-glucosamine</name>
        <dbReference type="ChEBI" id="CHEBI:57705"/>
    </ligand>
</feature>
<protein>
    <recommendedName>
        <fullName evidence="12">UDP-N-acetylglucosamine 1-carboxyvinyltransferase</fullName>
        <ecNumber evidence="12">2.5.1.7</ecNumber>
    </recommendedName>
    <alternativeName>
        <fullName evidence="12">Enoylpyruvate transferase</fullName>
    </alternativeName>
    <alternativeName>
        <fullName evidence="12">UDP-N-acetylglucosamine enolpyruvyl transferase</fullName>
        <shortName evidence="12">EPT</shortName>
    </alternativeName>
</protein>
<dbReference type="InterPro" id="IPR050068">
    <property type="entry name" value="MurA_subfamily"/>
</dbReference>
<name>A0A0G0UJ35_9BACT</name>
<dbReference type="NCBIfam" id="NF006873">
    <property type="entry name" value="PRK09369.1"/>
    <property type="match status" value="1"/>
</dbReference>
<evidence type="ECO:0000256" key="10">
    <source>
        <dbReference type="ARBA" id="ARBA00038367"/>
    </source>
</evidence>
<dbReference type="CDD" id="cd01555">
    <property type="entry name" value="UdpNAET"/>
    <property type="match status" value="1"/>
</dbReference>
<comment type="pathway">
    <text evidence="2 12">Cell wall biogenesis; peptidoglycan biosynthesis.</text>
</comment>
<dbReference type="InterPro" id="IPR005750">
    <property type="entry name" value="UDP_GlcNAc_COvinyl_MurA"/>
</dbReference>
<dbReference type="GO" id="GO:0008360">
    <property type="term" value="P:regulation of cell shape"/>
    <property type="evidence" value="ECO:0007669"/>
    <property type="project" value="UniProtKB-KW"/>
</dbReference>
<dbReference type="PANTHER" id="PTHR43783:SF1">
    <property type="entry name" value="UDP-N-ACETYLGLUCOSAMINE 1-CARBOXYVINYLTRANSFERASE"/>
    <property type="match status" value="1"/>
</dbReference>
<keyword evidence="8 12" id="KW-0131">Cell cycle</keyword>
<comment type="caution">
    <text evidence="12">Lacks conserved residue(s) required for the propagation of feature annotation.</text>
</comment>
<evidence type="ECO:0000256" key="12">
    <source>
        <dbReference type="HAMAP-Rule" id="MF_00111"/>
    </source>
</evidence>
<dbReference type="GO" id="GO:0019277">
    <property type="term" value="P:UDP-N-acetylgalactosamine biosynthetic process"/>
    <property type="evidence" value="ECO:0007669"/>
    <property type="project" value="InterPro"/>
</dbReference>
<dbReference type="GO" id="GO:0009252">
    <property type="term" value="P:peptidoglycan biosynthetic process"/>
    <property type="evidence" value="ECO:0007669"/>
    <property type="project" value="UniProtKB-UniRule"/>
</dbReference>
<keyword evidence="4 12" id="KW-0132">Cell division</keyword>
<dbReference type="GO" id="GO:0008760">
    <property type="term" value="F:UDP-N-acetylglucosamine 1-carboxyvinyltransferase activity"/>
    <property type="evidence" value="ECO:0007669"/>
    <property type="project" value="UniProtKB-UniRule"/>
</dbReference>
<evidence type="ECO:0000259" key="13">
    <source>
        <dbReference type="Pfam" id="PF00275"/>
    </source>
</evidence>
<dbReference type="UniPathway" id="UPA00219"/>
<dbReference type="InterPro" id="IPR013792">
    <property type="entry name" value="RNA3'P_cycl/enolpyr_Trfase_a/b"/>
</dbReference>
<keyword evidence="3 12" id="KW-0963">Cytoplasm</keyword>